<evidence type="ECO:0000313" key="6">
    <source>
        <dbReference type="Proteomes" id="UP000187406"/>
    </source>
</evidence>
<name>A0A1Q3B1P8_CEPFO</name>
<dbReference type="Pfam" id="PF00685">
    <property type="entry name" value="Sulfotransfer_1"/>
    <property type="match status" value="1"/>
</dbReference>
<dbReference type="InParanoid" id="A0A1Q3B1P8"/>
<dbReference type="PANTHER" id="PTHR11783">
    <property type="entry name" value="SULFOTRANSFERASE SULT"/>
    <property type="match status" value="1"/>
</dbReference>
<protein>
    <recommendedName>
        <fullName evidence="3">Sulfotransferase</fullName>
        <ecNumber evidence="3">2.8.2.-</ecNumber>
    </recommendedName>
</protein>
<dbReference type="GO" id="GO:0008146">
    <property type="term" value="F:sulfotransferase activity"/>
    <property type="evidence" value="ECO:0007669"/>
    <property type="project" value="InterPro"/>
</dbReference>
<organism evidence="5 6">
    <name type="scientific">Cephalotus follicularis</name>
    <name type="common">Albany pitcher plant</name>
    <dbReference type="NCBI Taxonomy" id="3775"/>
    <lineage>
        <taxon>Eukaryota</taxon>
        <taxon>Viridiplantae</taxon>
        <taxon>Streptophyta</taxon>
        <taxon>Embryophyta</taxon>
        <taxon>Tracheophyta</taxon>
        <taxon>Spermatophyta</taxon>
        <taxon>Magnoliopsida</taxon>
        <taxon>eudicotyledons</taxon>
        <taxon>Gunneridae</taxon>
        <taxon>Pentapetalae</taxon>
        <taxon>rosids</taxon>
        <taxon>fabids</taxon>
        <taxon>Oxalidales</taxon>
        <taxon>Cephalotaceae</taxon>
        <taxon>Cephalotus</taxon>
    </lineage>
</organism>
<sequence length="300" mass="34366">MYEGFWYDSVFGVGVLWAHENFRARSDDILLATFPKCGTTWLKALMFAIKNRNDHCKYSINPLLTTNPHNCVPYIELQVHENNPTAYLDSLPSPRLLSTHSSYNSLPKSSIKAGIKVVSISRGPKDVFVSWWMFCNNLRAQQYSLPPLSIEDAFESFYEGVCLSGPYWDFVLGYWKASLDCPDTVLFLKYEDMKRDTIHNVKKLAEFMGYPFTLEEEKRGAVKDIIKLCSIENLSNLEVNKSGVYNVGSQTRTNVPNNVFFRRGEVGDSENHLTPEMIERFDHIMKQKLKGSGLDFSCNH</sequence>
<evidence type="ECO:0000259" key="4">
    <source>
        <dbReference type="Pfam" id="PF00685"/>
    </source>
</evidence>
<comment type="similarity">
    <text evidence="1 3">Belongs to the sulfotransferase 1 family.</text>
</comment>
<gene>
    <name evidence="5" type="ORF">CFOL_v3_05462</name>
</gene>
<dbReference type="Proteomes" id="UP000187406">
    <property type="component" value="Unassembled WGS sequence"/>
</dbReference>
<evidence type="ECO:0000256" key="1">
    <source>
        <dbReference type="ARBA" id="ARBA00005771"/>
    </source>
</evidence>
<dbReference type="InterPro" id="IPR000863">
    <property type="entry name" value="Sulfotransferase_dom"/>
</dbReference>
<proteinExistence type="inferred from homology"/>
<dbReference type="EC" id="2.8.2.-" evidence="3"/>
<dbReference type="EMBL" id="BDDD01000232">
    <property type="protein sequence ID" value="GAV61937.1"/>
    <property type="molecule type" value="Genomic_DNA"/>
</dbReference>
<comment type="caution">
    <text evidence="5">The sequence shown here is derived from an EMBL/GenBank/DDBJ whole genome shotgun (WGS) entry which is preliminary data.</text>
</comment>
<reference evidence="6" key="1">
    <citation type="submission" date="2016-04" db="EMBL/GenBank/DDBJ databases">
        <title>Cephalotus genome sequencing.</title>
        <authorList>
            <person name="Fukushima K."/>
            <person name="Hasebe M."/>
            <person name="Fang X."/>
        </authorList>
    </citation>
    <scope>NUCLEOTIDE SEQUENCE [LARGE SCALE GENOMIC DNA]</scope>
    <source>
        <strain evidence="6">cv. St1</strain>
    </source>
</reference>
<keyword evidence="6" id="KW-1185">Reference proteome</keyword>
<dbReference type="Gene3D" id="3.40.50.300">
    <property type="entry name" value="P-loop containing nucleotide triphosphate hydrolases"/>
    <property type="match status" value="1"/>
</dbReference>
<keyword evidence="2 3" id="KW-0808">Transferase</keyword>
<dbReference type="SUPFAM" id="SSF52540">
    <property type="entry name" value="P-loop containing nucleoside triphosphate hydrolases"/>
    <property type="match status" value="1"/>
</dbReference>
<accession>A0A1Q3B1P8</accession>
<dbReference type="InterPro" id="IPR027417">
    <property type="entry name" value="P-loop_NTPase"/>
</dbReference>
<evidence type="ECO:0000256" key="2">
    <source>
        <dbReference type="ARBA" id="ARBA00022679"/>
    </source>
</evidence>
<evidence type="ECO:0000313" key="5">
    <source>
        <dbReference type="EMBL" id="GAV61937.1"/>
    </source>
</evidence>
<dbReference type="AlphaFoldDB" id="A0A1Q3B1P8"/>
<evidence type="ECO:0000256" key="3">
    <source>
        <dbReference type="RuleBase" id="RU361155"/>
    </source>
</evidence>
<dbReference type="OrthoDB" id="205623at2759"/>
<feature type="domain" description="Sulfotransferase" evidence="4">
    <location>
        <begin position="27"/>
        <end position="293"/>
    </location>
</feature>